<dbReference type="Proteomes" id="UP000030763">
    <property type="component" value="Unassembled WGS sequence"/>
</dbReference>
<keyword evidence="5" id="KW-0865">Zymogen</keyword>
<evidence type="ECO:0000256" key="1">
    <source>
        <dbReference type="ARBA" id="ARBA00011073"/>
    </source>
</evidence>
<dbReference type="SUPFAM" id="SSF52743">
    <property type="entry name" value="Subtilisin-like"/>
    <property type="match status" value="1"/>
</dbReference>
<dbReference type="InterPro" id="IPR015500">
    <property type="entry name" value="Peptidase_S8_subtilisin-rel"/>
</dbReference>
<dbReference type="InterPro" id="IPR036852">
    <property type="entry name" value="Peptidase_S8/S53_dom_sf"/>
</dbReference>
<evidence type="ECO:0000259" key="11">
    <source>
        <dbReference type="Pfam" id="PF00082"/>
    </source>
</evidence>
<dbReference type="PANTHER" id="PTHR43399:SF4">
    <property type="entry name" value="CELL WALL-ASSOCIATED PROTEASE"/>
    <property type="match status" value="1"/>
</dbReference>
<dbReference type="Gene3D" id="3.40.50.200">
    <property type="entry name" value="Peptidase S8/S53 domain"/>
    <property type="match status" value="1"/>
</dbReference>
<reference evidence="12" key="2">
    <citation type="submission" date="2013-10" db="EMBL/GenBank/DDBJ databases">
        <authorList>
            <person name="Aslett M."/>
        </authorList>
    </citation>
    <scope>NUCLEOTIDE SEQUENCE [LARGE SCALE GENOMIC DNA]</scope>
    <source>
        <strain evidence="12">Weybridge</strain>
    </source>
</reference>
<dbReference type="InterPro" id="IPR034204">
    <property type="entry name" value="PfSUB1-like_cat_dom"/>
</dbReference>
<feature type="active site" description="Charge relay system" evidence="8">
    <location>
        <position position="234"/>
    </location>
</feature>
<keyword evidence="4 8" id="KW-0720">Serine protease</keyword>
<comment type="catalytic activity">
    <reaction evidence="6">
        <text>Hydrolysis of proteins with broad specificity for peptide bonds, and a preference for a large uncharged residue in P1. Hydrolyzes peptide amides.</text>
        <dbReference type="EC" id="3.4.21.62"/>
    </reaction>
</comment>
<feature type="signal peptide" evidence="10">
    <location>
        <begin position="1"/>
        <end position="26"/>
    </location>
</feature>
<dbReference type="RefSeq" id="XP_013335882.1">
    <property type="nucleotide sequence ID" value="XM_013480428.1"/>
</dbReference>
<feature type="active site" description="Charge relay system" evidence="8">
    <location>
        <position position="448"/>
    </location>
</feature>
<organism evidence="12 13">
    <name type="scientific">Eimeria maxima</name>
    <name type="common">Coccidian parasite</name>
    <dbReference type="NCBI Taxonomy" id="5804"/>
    <lineage>
        <taxon>Eukaryota</taxon>
        <taxon>Sar</taxon>
        <taxon>Alveolata</taxon>
        <taxon>Apicomplexa</taxon>
        <taxon>Conoidasida</taxon>
        <taxon>Coccidia</taxon>
        <taxon>Eucoccidiorida</taxon>
        <taxon>Eimeriorina</taxon>
        <taxon>Eimeriidae</taxon>
        <taxon>Eimeria</taxon>
    </lineage>
</organism>
<dbReference type="OMA" id="RNCEMVG"/>
<evidence type="ECO:0000256" key="3">
    <source>
        <dbReference type="ARBA" id="ARBA00022801"/>
    </source>
</evidence>
<evidence type="ECO:0000256" key="7">
    <source>
        <dbReference type="ARBA" id="ARBA00023619"/>
    </source>
</evidence>
<dbReference type="InterPro" id="IPR023828">
    <property type="entry name" value="Peptidase_S8_Ser-AS"/>
</dbReference>
<dbReference type="PROSITE" id="PS00137">
    <property type="entry name" value="SUBTILASE_HIS"/>
    <property type="match status" value="1"/>
</dbReference>
<gene>
    <name evidence="12" type="ORF">EMWEY_00056350</name>
</gene>
<keyword evidence="13" id="KW-1185">Reference proteome</keyword>
<dbReference type="OrthoDB" id="531541at2759"/>
<evidence type="ECO:0000256" key="5">
    <source>
        <dbReference type="ARBA" id="ARBA00023145"/>
    </source>
</evidence>
<keyword evidence="10" id="KW-0732">Signal</keyword>
<dbReference type="GeneID" id="25339621"/>
<dbReference type="PRINTS" id="PR00723">
    <property type="entry name" value="SUBTILISIN"/>
</dbReference>
<evidence type="ECO:0000313" key="12">
    <source>
        <dbReference type="EMBL" id="CDJ59234.1"/>
    </source>
</evidence>
<evidence type="ECO:0000256" key="2">
    <source>
        <dbReference type="ARBA" id="ARBA00022670"/>
    </source>
</evidence>
<evidence type="ECO:0000256" key="6">
    <source>
        <dbReference type="ARBA" id="ARBA00023529"/>
    </source>
</evidence>
<feature type="chain" id="PRO_5004675316" description="subtilisin" evidence="10">
    <location>
        <begin position="27"/>
        <end position="498"/>
    </location>
</feature>
<dbReference type="Pfam" id="PF00082">
    <property type="entry name" value="Peptidase_S8"/>
    <property type="match status" value="1"/>
</dbReference>
<dbReference type="InterPro" id="IPR000209">
    <property type="entry name" value="Peptidase_S8/S53_dom"/>
</dbReference>
<feature type="active site" description="Charge relay system" evidence="8">
    <location>
        <position position="289"/>
    </location>
</feature>
<dbReference type="InterPro" id="IPR051048">
    <property type="entry name" value="Peptidase_S8/S53_subtilisin"/>
</dbReference>
<feature type="domain" description="Peptidase S8/S53" evidence="11">
    <location>
        <begin position="226"/>
        <end position="482"/>
    </location>
</feature>
<dbReference type="GO" id="GO:0004252">
    <property type="term" value="F:serine-type endopeptidase activity"/>
    <property type="evidence" value="ECO:0007669"/>
    <property type="project" value="UniProtKB-UniRule"/>
</dbReference>
<evidence type="ECO:0000256" key="8">
    <source>
        <dbReference type="PROSITE-ProRule" id="PRU01240"/>
    </source>
</evidence>
<dbReference type="PROSITE" id="PS00138">
    <property type="entry name" value="SUBTILASE_SER"/>
    <property type="match status" value="1"/>
</dbReference>
<evidence type="ECO:0000256" key="10">
    <source>
        <dbReference type="SAM" id="SignalP"/>
    </source>
</evidence>
<evidence type="ECO:0000256" key="9">
    <source>
        <dbReference type="RuleBase" id="RU003355"/>
    </source>
</evidence>
<dbReference type="PANTHER" id="PTHR43399">
    <property type="entry name" value="SUBTILISIN-RELATED"/>
    <property type="match status" value="1"/>
</dbReference>
<dbReference type="AlphaFoldDB" id="U6M9S4"/>
<dbReference type="EC" id="3.4.21.62" evidence="7"/>
<dbReference type="PROSITE" id="PS00136">
    <property type="entry name" value="SUBTILASE_ASP"/>
    <property type="match status" value="1"/>
</dbReference>
<evidence type="ECO:0000313" key="13">
    <source>
        <dbReference type="Proteomes" id="UP000030763"/>
    </source>
</evidence>
<dbReference type="CDD" id="cd07473">
    <property type="entry name" value="Peptidases_S8_Subtilisin_like"/>
    <property type="match status" value="1"/>
</dbReference>
<evidence type="ECO:0000256" key="4">
    <source>
        <dbReference type="ARBA" id="ARBA00022825"/>
    </source>
</evidence>
<proteinExistence type="inferred from homology"/>
<dbReference type="GO" id="GO:0006508">
    <property type="term" value="P:proteolysis"/>
    <property type="evidence" value="ECO:0007669"/>
    <property type="project" value="UniProtKB-KW"/>
</dbReference>
<dbReference type="InterPro" id="IPR023827">
    <property type="entry name" value="Peptidase_S8_Asp-AS"/>
</dbReference>
<accession>U6M9S4</accession>
<sequence>MAFALANVAVTLLFVVVLLSGSAVQGISQPSVREIVKNRLIAGFKEGCNPQETSLHSLQQAVRTAYVDLQRREGKKTEVSSALVLNVHETSSEDYTTYSRTQTLFQLQLSEYGGYRLSSLNLNSIQTNTCIINQQHLKKVGVSVVSVTDCPLVAAEMDAALTAFRENSCVAFVEKDSIQNLYPIFEGPPIDEAAMRSTLASGGGTLPYWLEVASVDRAWKLSQCDREVVVGVVDTGVAIEHPDLSGNIWRNEYEVPGNGIDDDRNGYIDDINGYDFYLKRAQLTDPHGHGTHCAGIIGATPNTTTAQGVCKKISIAGLRFLDDNGSGATSDSIEAINYSIEMDFHLTSNSWGGPDVSSGLLQSIKRANDIDQLLISASGNSGNNADIRPEYPGAYKVDNIISVAATDEHDRLANFSNYGVNAVHIAAPGVFIISTFPPNTIKSLSGTSMATPVVSGIAAMLLSLRPMRVQEIKEIIFTTADKPRTLKVFFSLFVSLVG</sequence>
<reference evidence="12" key="1">
    <citation type="submission" date="2013-10" db="EMBL/GenBank/DDBJ databases">
        <title>Genomic analysis of the causative agents of coccidiosis in chickens.</title>
        <authorList>
            <person name="Reid A.J."/>
            <person name="Blake D."/>
            <person name="Billington K."/>
            <person name="Browne H."/>
            <person name="Dunn M."/>
            <person name="Hung S."/>
            <person name="Kawahara F."/>
            <person name="Miranda-Saavedra D."/>
            <person name="Mourier T."/>
            <person name="Nagra H."/>
            <person name="Otto T.D."/>
            <person name="Rawlings N."/>
            <person name="Sanchez A."/>
            <person name="Sanders M."/>
            <person name="Subramaniam C."/>
            <person name="Tay Y."/>
            <person name="Dear P."/>
            <person name="Doerig C."/>
            <person name="Gruber A."/>
            <person name="Parkinson J."/>
            <person name="Shirley M."/>
            <person name="Wan K.L."/>
            <person name="Berriman M."/>
            <person name="Tomley F."/>
            <person name="Pain A."/>
        </authorList>
    </citation>
    <scope>NUCLEOTIDE SEQUENCE [LARGE SCALE GENOMIC DNA]</scope>
    <source>
        <strain evidence="12">Weybridge</strain>
    </source>
</reference>
<dbReference type="InterPro" id="IPR022398">
    <property type="entry name" value="Peptidase_S8_His-AS"/>
</dbReference>
<dbReference type="PROSITE" id="PS51892">
    <property type="entry name" value="SUBTILASE"/>
    <property type="match status" value="1"/>
</dbReference>
<dbReference type="EMBL" id="HG720206">
    <property type="protein sequence ID" value="CDJ59234.1"/>
    <property type="molecule type" value="Genomic_DNA"/>
</dbReference>
<keyword evidence="2 8" id="KW-0645">Protease</keyword>
<protein>
    <recommendedName>
        <fullName evidence="7">subtilisin</fullName>
        <ecNumber evidence="7">3.4.21.62</ecNumber>
    </recommendedName>
</protein>
<dbReference type="VEuPathDB" id="ToxoDB:EMWEY_00056350"/>
<comment type="similarity">
    <text evidence="1 8 9">Belongs to the peptidase S8 family.</text>
</comment>
<keyword evidence="3 8" id="KW-0378">Hydrolase</keyword>
<name>U6M9S4_EIMMA</name>